<dbReference type="Pfam" id="PF08241">
    <property type="entry name" value="Methyltransf_11"/>
    <property type="match status" value="1"/>
</dbReference>
<dbReference type="GO" id="GO:0008757">
    <property type="term" value="F:S-adenosylmethionine-dependent methyltransferase activity"/>
    <property type="evidence" value="ECO:0007669"/>
    <property type="project" value="InterPro"/>
</dbReference>
<dbReference type="InterPro" id="IPR029063">
    <property type="entry name" value="SAM-dependent_MTases_sf"/>
</dbReference>
<dbReference type="Gene3D" id="3.40.50.150">
    <property type="entry name" value="Vaccinia Virus protein VP39"/>
    <property type="match status" value="1"/>
</dbReference>
<evidence type="ECO:0000259" key="1">
    <source>
        <dbReference type="Pfam" id="PF08241"/>
    </source>
</evidence>
<sequence>MSSAPQETTFSKYNAKQGQHYANVRPDYHPSVYDFITTTHKTTGGQFDIVVDLGCGPGNVARSLAPQFAHAYGIDPAPGMLATAKELGGTSASGEAIRYGQGGANDFGAAGGDADVALEDGTVDLVAVGNAAHWFDMQQFWKRAAQVLKPGGSVALWTTGDLRIHPDSPAADAVQAAIDHLHDHELKPYFNEGNHIVRNGYRDLLMPWTAPEPVAAFPQSELVRRDWTMSERFMDVADVAVNMDVLEKVMSTSSIYTRWAEANPDRLEGEDNVLRKLRREVERLIQDTGVEKGKETVRGVALGVVLIVKKAAA</sequence>
<dbReference type="SUPFAM" id="SSF53335">
    <property type="entry name" value="S-adenosyl-L-methionine-dependent methyltransferases"/>
    <property type="match status" value="1"/>
</dbReference>
<dbReference type="AlphaFoldDB" id="A0A0C2IXB8"/>
<keyword evidence="3" id="KW-1185">Reference proteome</keyword>
<dbReference type="PANTHER" id="PTHR44942">
    <property type="entry name" value="METHYLTRANSF_11 DOMAIN-CONTAINING PROTEIN"/>
    <property type="match status" value="1"/>
</dbReference>
<dbReference type="GeneID" id="63677568"/>
<name>A0A0C2IXB8_9PEZI</name>
<dbReference type="Proteomes" id="UP000031575">
    <property type="component" value="Unassembled WGS sequence"/>
</dbReference>
<reference evidence="2 3" key="1">
    <citation type="journal article" date="2014" name="BMC Genomics">
        <title>Comparative genomics of the major fungal agents of human and animal Sporotrichosis: Sporothrix schenckii and Sporothrix brasiliensis.</title>
        <authorList>
            <person name="Teixeira M.M."/>
            <person name="de Almeida L.G."/>
            <person name="Kubitschek-Barreira P."/>
            <person name="Alves F.L."/>
            <person name="Kioshima E.S."/>
            <person name="Abadio A.K."/>
            <person name="Fernandes L."/>
            <person name="Derengowski L.S."/>
            <person name="Ferreira K.S."/>
            <person name="Souza R.C."/>
            <person name="Ruiz J.C."/>
            <person name="de Andrade N.C."/>
            <person name="Paes H.C."/>
            <person name="Nicola A.M."/>
            <person name="Albuquerque P."/>
            <person name="Gerber A.L."/>
            <person name="Martins V.P."/>
            <person name="Peconick L.D."/>
            <person name="Neto A.V."/>
            <person name="Chaucanez C.B."/>
            <person name="Silva P.A."/>
            <person name="Cunha O.L."/>
            <person name="de Oliveira F.F."/>
            <person name="dos Santos T.C."/>
            <person name="Barros A.L."/>
            <person name="Soares M.A."/>
            <person name="de Oliveira L.M."/>
            <person name="Marini M.M."/>
            <person name="Villalobos-Duno H."/>
            <person name="Cunha M.M."/>
            <person name="de Hoog S."/>
            <person name="da Silveira J.F."/>
            <person name="Henrissat B."/>
            <person name="Nino-Vega G.A."/>
            <person name="Cisalpino P.S."/>
            <person name="Mora-Montes H.M."/>
            <person name="Almeida S.R."/>
            <person name="Stajich J.E."/>
            <person name="Lopes-Bezerra L.M."/>
            <person name="Vasconcelos A.T."/>
            <person name="Felipe M.S."/>
        </authorList>
    </citation>
    <scope>NUCLEOTIDE SEQUENCE [LARGE SCALE GENOMIC DNA]</scope>
    <source>
        <strain evidence="2 3">5110</strain>
    </source>
</reference>
<dbReference type="OrthoDB" id="10027013at2759"/>
<organism evidence="2 3">
    <name type="scientific">Sporothrix brasiliensis 5110</name>
    <dbReference type="NCBI Taxonomy" id="1398154"/>
    <lineage>
        <taxon>Eukaryota</taxon>
        <taxon>Fungi</taxon>
        <taxon>Dikarya</taxon>
        <taxon>Ascomycota</taxon>
        <taxon>Pezizomycotina</taxon>
        <taxon>Sordariomycetes</taxon>
        <taxon>Sordariomycetidae</taxon>
        <taxon>Ophiostomatales</taxon>
        <taxon>Ophiostomataceae</taxon>
        <taxon>Sporothrix</taxon>
    </lineage>
</organism>
<protein>
    <recommendedName>
        <fullName evidence="1">Methyltransferase type 11 domain-containing protein</fullName>
    </recommendedName>
</protein>
<accession>A0A0C2IXB8</accession>
<feature type="domain" description="Methyltransferase type 11" evidence="1">
    <location>
        <begin position="51"/>
        <end position="155"/>
    </location>
</feature>
<evidence type="ECO:0000313" key="3">
    <source>
        <dbReference type="Proteomes" id="UP000031575"/>
    </source>
</evidence>
<dbReference type="PANTHER" id="PTHR44942:SF10">
    <property type="entry name" value="METHYLTRANSFERASE TYPE 11 DOMAIN-CONTAINING PROTEIN"/>
    <property type="match status" value="1"/>
</dbReference>
<dbReference type="RefSeq" id="XP_040621776.1">
    <property type="nucleotide sequence ID" value="XM_040762647.1"/>
</dbReference>
<proteinExistence type="predicted"/>
<dbReference type="InterPro" id="IPR013216">
    <property type="entry name" value="Methyltransf_11"/>
</dbReference>
<dbReference type="InterPro" id="IPR051052">
    <property type="entry name" value="Diverse_substrate_MTase"/>
</dbReference>
<dbReference type="EMBL" id="AWTV01000005">
    <property type="protein sequence ID" value="KIH93766.1"/>
    <property type="molecule type" value="Genomic_DNA"/>
</dbReference>
<evidence type="ECO:0000313" key="2">
    <source>
        <dbReference type="EMBL" id="KIH93766.1"/>
    </source>
</evidence>
<dbReference type="VEuPathDB" id="FungiDB:SPBR_04364"/>
<dbReference type="CDD" id="cd02440">
    <property type="entry name" value="AdoMet_MTases"/>
    <property type="match status" value="1"/>
</dbReference>
<dbReference type="HOGENOM" id="CLU_049344_1_0_1"/>
<gene>
    <name evidence="2" type="ORF">SPBR_04364</name>
</gene>
<comment type="caution">
    <text evidence="2">The sequence shown here is derived from an EMBL/GenBank/DDBJ whole genome shotgun (WGS) entry which is preliminary data.</text>
</comment>